<evidence type="ECO:0000256" key="5">
    <source>
        <dbReference type="ARBA" id="ARBA00022989"/>
    </source>
</evidence>
<evidence type="ECO:0000313" key="12">
    <source>
        <dbReference type="EMBL" id="WFD45330.1"/>
    </source>
</evidence>
<feature type="transmembrane region" description="Helical" evidence="8">
    <location>
        <begin position="190"/>
        <end position="212"/>
    </location>
</feature>
<organism evidence="12 13">
    <name type="scientific">Malassezia psittaci</name>
    <dbReference type="NCBI Taxonomy" id="1821823"/>
    <lineage>
        <taxon>Eukaryota</taxon>
        <taxon>Fungi</taxon>
        <taxon>Dikarya</taxon>
        <taxon>Basidiomycota</taxon>
        <taxon>Ustilaginomycotina</taxon>
        <taxon>Malasseziomycetes</taxon>
        <taxon>Malasseziales</taxon>
        <taxon>Malasseziaceae</taxon>
        <taxon>Malassezia</taxon>
    </lineage>
</organism>
<evidence type="ECO:0000259" key="9">
    <source>
        <dbReference type="Pfam" id="PF02714"/>
    </source>
</evidence>
<feature type="domain" description="CSC1/OSCA1-like cytosolic" evidence="11">
    <location>
        <begin position="234"/>
        <end position="397"/>
    </location>
</feature>
<dbReference type="InterPro" id="IPR045122">
    <property type="entry name" value="Csc1-like"/>
</dbReference>
<evidence type="ECO:0000256" key="2">
    <source>
        <dbReference type="ARBA" id="ARBA00007779"/>
    </source>
</evidence>
<proteinExistence type="inferred from homology"/>
<keyword evidence="13" id="KW-1185">Reference proteome</keyword>
<dbReference type="Pfam" id="PF14703">
    <property type="entry name" value="PHM7_cyt"/>
    <property type="match status" value="1"/>
</dbReference>
<reference evidence="12" key="1">
    <citation type="submission" date="2023-02" db="EMBL/GenBank/DDBJ databases">
        <title>Mating type loci evolution in Malassezia.</title>
        <authorList>
            <person name="Coelho M.A."/>
        </authorList>
    </citation>
    <scope>NUCLEOTIDE SEQUENCE</scope>
    <source>
        <strain evidence="12">CBS 14136</strain>
    </source>
</reference>
<keyword evidence="5 8" id="KW-1133">Transmembrane helix</keyword>
<accession>A0AAF0JG01</accession>
<feature type="region of interest" description="Disordered" evidence="7">
    <location>
        <begin position="943"/>
        <end position="1016"/>
    </location>
</feature>
<dbReference type="PANTHER" id="PTHR13018">
    <property type="entry name" value="PROBABLE MEMBRANE PROTEIN DUF221-RELATED"/>
    <property type="match status" value="1"/>
</dbReference>
<feature type="transmembrane region" description="Helical" evidence="8">
    <location>
        <begin position="41"/>
        <end position="60"/>
    </location>
</feature>
<gene>
    <name evidence="12" type="ORF">MPSI1_004012</name>
</gene>
<evidence type="ECO:0008006" key="14">
    <source>
        <dbReference type="Google" id="ProtNLM"/>
    </source>
</evidence>
<feature type="transmembrane region" description="Helical" evidence="8">
    <location>
        <begin position="636"/>
        <end position="654"/>
    </location>
</feature>
<dbReference type="InterPro" id="IPR023298">
    <property type="entry name" value="ATPase_P-typ_TM_dom_sf"/>
</dbReference>
<feature type="compositionally biased region" description="Polar residues" evidence="7">
    <location>
        <begin position="810"/>
        <end position="833"/>
    </location>
</feature>
<feature type="domain" description="CSC1/OSCA1-like 7TM region" evidence="9">
    <location>
        <begin position="410"/>
        <end position="690"/>
    </location>
</feature>
<dbReference type="PANTHER" id="PTHR13018:SF149">
    <property type="entry name" value="DOMAIN PROTEIN, PUTATIVE (AFU_ORTHOLOGUE AFUA_3G11660)-RELATED"/>
    <property type="match status" value="1"/>
</dbReference>
<name>A0AAF0JG01_9BASI</name>
<comment type="similarity">
    <text evidence="2">Belongs to the CSC1 (TC 1.A.17) family.</text>
</comment>
<feature type="transmembrane region" description="Helical" evidence="8">
    <location>
        <begin position="454"/>
        <end position="479"/>
    </location>
</feature>
<feature type="domain" description="CSC1/OSCA1-like N-terminal transmembrane" evidence="10">
    <location>
        <begin position="47"/>
        <end position="209"/>
    </location>
</feature>
<feature type="region of interest" description="Disordered" evidence="7">
    <location>
        <begin position="810"/>
        <end position="838"/>
    </location>
</feature>
<feature type="compositionally biased region" description="Basic and acidic residues" evidence="7">
    <location>
        <begin position="1006"/>
        <end position="1016"/>
    </location>
</feature>
<dbReference type="InterPro" id="IPR032880">
    <property type="entry name" value="CSC1/OSCA1-like_N"/>
</dbReference>
<dbReference type="Proteomes" id="UP001214628">
    <property type="component" value="Chromosome 8"/>
</dbReference>
<sequence>MDMSSDADGDSTDILSNLSNQMVCLKQLIKSEHGSLTAVELFSGVFALLGIVTLSGFVFLRARHKAIYAPKCKYAVPGYERPSFPYSKVRWMSSVLRLSLEDIQHAAGTDAAIFLHFLHMVRWFMTAIAILVCVVLVPVDLSYNLSKSRAAQKSSAQLSNTTTDSDNGSSSSTPNYLLYVTMSQVRGARLWAHVTLSYLATFLALALIYLYYKKVIKVRQSYFTSEAYQKSYFSRALMVTDIPPEYQSDQQFESALSQVKIPYPFSETQIGHGMQNLPQLLKTQKELVCNLESALNRMHHRSLTSRPEVCIDGRFHNLIGGQKVDAIDHYSAELQCIEQEIADARSDQRQGPAMSYGFASLAAVAYAHTVAKKIHRIRPLGMRIRLASSPRDILWENLMMSPEQRARNKTLGVVYFVLLFLGNLFPLLLVAFLSNLNAFTINGDFLETWQDSSAWSFAAVEGIVPPLISLLCALLLPILMKRIAMYRGVRTRESRDVALCGQYFSFLMLTQFLFFSLISVFLDIAIFLIGKVRRHDDAKLILSGLWRIVLERIATRFQVLSGYWMTWSILKGYMQLFELAQVMRMVRVYIHKHIALRTPRELYQLARPPSFPYWVYYAELMFLAAVGILYAPLAPVISAFVAAVFWMASFVYKYQFIYVYKTKSETGGRLWPKVVNRLLVMIACMQIIVAIVIGLKQSAIKAIACIPPVLIVIAFRVYCHYTLEPDFLWYTPSAMDLAMTRIHVHDADKQRLVRQFGHPFLHQPLCTPIVYANIYDAVKHVYHGRLESSSVLRDLDSEKPSDSQEIGMQTFSHDMNPAQATATQESSRSSPTLTDDPFQAKVPSLQYTKDASPWSSRTSFFSEVSMGGKAPLFNRSAATNATTSNPYQALPVQPISLPPSLEAGIHTPVLRPTNQVELNMSHNPPTSQAEDVGTVDLNAPPITNIDSQSAVPTASPDPFDIQAYYQPSENTSSTNLLSTPDIPYAVPADHTQISVDLPPEYTPTKDSIETYSNRRE</sequence>
<dbReference type="Pfam" id="PF02714">
    <property type="entry name" value="RSN1_7TM"/>
    <property type="match status" value="1"/>
</dbReference>
<feature type="transmembrane region" description="Helical" evidence="8">
    <location>
        <begin position="413"/>
        <end position="434"/>
    </location>
</feature>
<keyword evidence="4 8" id="KW-0812">Transmembrane</keyword>
<comment type="subcellular location">
    <subcellularLocation>
        <location evidence="1">Membrane</location>
        <topology evidence="1">Multi-pass membrane protein</topology>
    </subcellularLocation>
</comment>
<feature type="compositionally biased region" description="Low complexity" evidence="7">
    <location>
        <begin position="970"/>
        <end position="979"/>
    </location>
</feature>
<keyword evidence="3" id="KW-0813">Transport</keyword>
<dbReference type="AlphaFoldDB" id="A0AAF0JG01"/>
<dbReference type="InterPro" id="IPR003864">
    <property type="entry name" value="CSC1/OSCA1-like_7TM"/>
</dbReference>
<evidence type="ECO:0000256" key="1">
    <source>
        <dbReference type="ARBA" id="ARBA00004141"/>
    </source>
</evidence>
<dbReference type="Pfam" id="PF13967">
    <property type="entry name" value="RSN1_TM"/>
    <property type="match status" value="1"/>
</dbReference>
<keyword evidence="6 8" id="KW-0472">Membrane</keyword>
<dbReference type="EMBL" id="CP118382">
    <property type="protein sequence ID" value="WFD45330.1"/>
    <property type="molecule type" value="Genomic_DNA"/>
</dbReference>
<protein>
    <recommendedName>
        <fullName evidence="14">DUF221-domain-containing protein</fullName>
    </recommendedName>
</protein>
<dbReference type="GO" id="GO:0005886">
    <property type="term" value="C:plasma membrane"/>
    <property type="evidence" value="ECO:0007669"/>
    <property type="project" value="TreeGrafter"/>
</dbReference>
<evidence type="ECO:0000259" key="11">
    <source>
        <dbReference type="Pfam" id="PF14703"/>
    </source>
</evidence>
<evidence type="ECO:0000313" key="13">
    <source>
        <dbReference type="Proteomes" id="UP001214628"/>
    </source>
</evidence>
<dbReference type="InterPro" id="IPR027815">
    <property type="entry name" value="CSC1/OSCA1-like_cyt"/>
</dbReference>
<feature type="transmembrane region" description="Helical" evidence="8">
    <location>
        <begin position="121"/>
        <end position="139"/>
    </location>
</feature>
<evidence type="ECO:0000256" key="3">
    <source>
        <dbReference type="ARBA" id="ARBA00022448"/>
    </source>
</evidence>
<feature type="transmembrane region" description="Helical" evidence="8">
    <location>
        <begin position="674"/>
        <end position="693"/>
    </location>
</feature>
<evidence type="ECO:0000259" key="10">
    <source>
        <dbReference type="Pfam" id="PF13967"/>
    </source>
</evidence>
<evidence type="ECO:0000256" key="8">
    <source>
        <dbReference type="SAM" id="Phobius"/>
    </source>
</evidence>
<feature type="transmembrane region" description="Helical" evidence="8">
    <location>
        <begin position="500"/>
        <end position="529"/>
    </location>
</feature>
<evidence type="ECO:0000256" key="4">
    <source>
        <dbReference type="ARBA" id="ARBA00022692"/>
    </source>
</evidence>
<dbReference type="GO" id="GO:0005227">
    <property type="term" value="F:calcium-activated cation channel activity"/>
    <property type="evidence" value="ECO:0007669"/>
    <property type="project" value="InterPro"/>
</dbReference>
<dbReference type="SUPFAM" id="SSF81665">
    <property type="entry name" value="Calcium ATPase, transmembrane domain M"/>
    <property type="match status" value="1"/>
</dbReference>
<evidence type="ECO:0000256" key="7">
    <source>
        <dbReference type="SAM" id="MobiDB-lite"/>
    </source>
</evidence>
<evidence type="ECO:0000256" key="6">
    <source>
        <dbReference type="ARBA" id="ARBA00023136"/>
    </source>
</evidence>